<feature type="transmembrane region" description="Helical" evidence="5">
    <location>
        <begin position="146"/>
        <end position="164"/>
    </location>
</feature>
<proteinExistence type="predicted"/>
<comment type="subcellular location">
    <subcellularLocation>
        <location evidence="1">Membrane</location>
        <topology evidence="1">Multi-pass membrane protein</topology>
    </subcellularLocation>
</comment>
<gene>
    <name evidence="7" type="ORF">ACFQKB_45250</name>
</gene>
<evidence type="ECO:0000256" key="5">
    <source>
        <dbReference type="SAM" id="Phobius"/>
    </source>
</evidence>
<feature type="transmembrane region" description="Helical" evidence="5">
    <location>
        <begin position="75"/>
        <end position="96"/>
    </location>
</feature>
<protein>
    <submittedName>
        <fullName evidence="7">MauE/DoxX family redox-associated membrane protein</fullName>
    </submittedName>
</protein>
<evidence type="ECO:0000259" key="6">
    <source>
        <dbReference type="Pfam" id="PF07291"/>
    </source>
</evidence>
<sequence>MADYPLLFCRALVLTVFAVAFAGKARSASGFKGFVTSIRQLAILPERVAAPAGLAVVAGEGAAVVLLALPATVRAGFALAAALLALFVGIVVRAVRGGVFAECRCFGSKGSVMGQAMIVRNVLLLCAAVPGAALGASVPAGRPAEAVAALAAGALGAWGFTRWYDRIVAALMRRLLRPAARDAG</sequence>
<dbReference type="RefSeq" id="WP_160825221.1">
    <property type="nucleotide sequence ID" value="NZ_JBHSXE010000001.1"/>
</dbReference>
<dbReference type="Pfam" id="PF07291">
    <property type="entry name" value="MauE"/>
    <property type="match status" value="1"/>
</dbReference>
<evidence type="ECO:0000256" key="2">
    <source>
        <dbReference type="ARBA" id="ARBA00022692"/>
    </source>
</evidence>
<accession>A0ABW2CYW6</accession>
<evidence type="ECO:0000313" key="8">
    <source>
        <dbReference type="Proteomes" id="UP001596380"/>
    </source>
</evidence>
<dbReference type="Proteomes" id="UP001596380">
    <property type="component" value="Unassembled WGS sequence"/>
</dbReference>
<dbReference type="EMBL" id="JBHSXS010000066">
    <property type="protein sequence ID" value="MFC6887039.1"/>
    <property type="molecule type" value="Genomic_DNA"/>
</dbReference>
<evidence type="ECO:0000256" key="3">
    <source>
        <dbReference type="ARBA" id="ARBA00022989"/>
    </source>
</evidence>
<name>A0ABW2CYW6_9ACTN</name>
<dbReference type="InterPro" id="IPR009908">
    <property type="entry name" value="Methylamine_util_MauE"/>
</dbReference>
<comment type="caution">
    <text evidence="7">The sequence shown here is derived from an EMBL/GenBank/DDBJ whole genome shotgun (WGS) entry which is preliminary data.</text>
</comment>
<evidence type="ECO:0000313" key="7">
    <source>
        <dbReference type="EMBL" id="MFC6887039.1"/>
    </source>
</evidence>
<evidence type="ECO:0000256" key="1">
    <source>
        <dbReference type="ARBA" id="ARBA00004141"/>
    </source>
</evidence>
<evidence type="ECO:0000256" key="4">
    <source>
        <dbReference type="ARBA" id="ARBA00023136"/>
    </source>
</evidence>
<keyword evidence="2 5" id="KW-0812">Transmembrane</keyword>
<keyword evidence="8" id="KW-1185">Reference proteome</keyword>
<organism evidence="7 8">
    <name type="scientific">Actinomadura yumaensis</name>
    <dbReference type="NCBI Taxonomy" id="111807"/>
    <lineage>
        <taxon>Bacteria</taxon>
        <taxon>Bacillati</taxon>
        <taxon>Actinomycetota</taxon>
        <taxon>Actinomycetes</taxon>
        <taxon>Streptosporangiales</taxon>
        <taxon>Thermomonosporaceae</taxon>
        <taxon>Actinomadura</taxon>
    </lineage>
</organism>
<reference evidence="8" key="1">
    <citation type="journal article" date="2019" name="Int. J. Syst. Evol. Microbiol.">
        <title>The Global Catalogue of Microorganisms (GCM) 10K type strain sequencing project: providing services to taxonomists for standard genome sequencing and annotation.</title>
        <authorList>
            <consortium name="The Broad Institute Genomics Platform"/>
            <consortium name="The Broad Institute Genome Sequencing Center for Infectious Disease"/>
            <person name="Wu L."/>
            <person name="Ma J."/>
        </authorList>
    </citation>
    <scope>NUCLEOTIDE SEQUENCE [LARGE SCALE GENOMIC DNA]</scope>
    <source>
        <strain evidence="8">JCM 3369</strain>
    </source>
</reference>
<feature type="transmembrane region" description="Helical" evidence="5">
    <location>
        <begin position="117"/>
        <end position="140"/>
    </location>
</feature>
<feature type="domain" description="Methylamine utilisation protein MauE" evidence="6">
    <location>
        <begin position="4"/>
        <end position="131"/>
    </location>
</feature>
<keyword evidence="4 5" id="KW-0472">Membrane</keyword>
<keyword evidence="3 5" id="KW-1133">Transmembrane helix</keyword>